<comment type="similarity">
    <text evidence="1 4">Belongs to the prolyl-tRNA editing family. YbaK/EbsC subfamily.</text>
</comment>
<dbReference type="EC" id="4.2.-.-" evidence="4"/>
<evidence type="ECO:0000256" key="3">
    <source>
        <dbReference type="ARBA" id="ARBA00023239"/>
    </source>
</evidence>
<dbReference type="CDD" id="cd00002">
    <property type="entry name" value="YbaK_deacylase"/>
    <property type="match status" value="1"/>
</dbReference>
<dbReference type="GO" id="GO:0002161">
    <property type="term" value="F:aminoacyl-tRNA deacylase activity"/>
    <property type="evidence" value="ECO:0007669"/>
    <property type="project" value="InterPro"/>
</dbReference>
<dbReference type="InterPro" id="IPR036754">
    <property type="entry name" value="YbaK/aa-tRNA-synt-asso_dom_sf"/>
</dbReference>
<keyword evidence="2 4" id="KW-0648">Protein biosynthesis</keyword>
<dbReference type="PIRSF" id="PIRSF006181">
    <property type="entry name" value="EbsC_YbaK"/>
    <property type="match status" value="1"/>
</dbReference>
<reference evidence="6 7" key="1">
    <citation type="submission" date="2019-11" db="EMBL/GenBank/DDBJ databases">
        <authorList>
            <person name="Zheng R.K."/>
            <person name="Sun C.M."/>
        </authorList>
    </citation>
    <scope>NUCLEOTIDE SEQUENCE [LARGE SCALE GENOMIC DNA]</scope>
    <source>
        <strain evidence="6 7">WC007</strain>
    </source>
</reference>
<evidence type="ECO:0000259" key="5">
    <source>
        <dbReference type="Pfam" id="PF04073"/>
    </source>
</evidence>
<dbReference type="Gene3D" id="3.90.960.10">
    <property type="entry name" value="YbaK/aminoacyl-tRNA synthetase-associated domain"/>
    <property type="match status" value="1"/>
</dbReference>
<dbReference type="GO" id="GO:0016829">
    <property type="term" value="F:lyase activity"/>
    <property type="evidence" value="ECO:0007669"/>
    <property type="project" value="UniProtKB-KW"/>
</dbReference>
<evidence type="ECO:0000256" key="4">
    <source>
        <dbReference type="PIRNR" id="PIRNR006181"/>
    </source>
</evidence>
<dbReference type="SUPFAM" id="SSF55826">
    <property type="entry name" value="YbaK/ProRS associated domain"/>
    <property type="match status" value="1"/>
</dbReference>
<dbReference type="GO" id="GO:0006412">
    <property type="term" value="P:translation"/>
    <property type="evidence" value="ECO:0007669"/>
    <property type="project" value="UniProtKB-KW"/>
</dbReference>
<evidence type="ECO:0000313" key="6">
    <source>
        <dbReference type="EMBL" id="QGY44285.1"/>
    </source>
</evidence>
<dbReference type="PANTHER" id="PTHR30411">
    <property type="entry name" value="CYTOPLASMIC PROTEIN"/>
    <property type="match status" value="1"/>
</dbReference>
<dbReference type="KEGG" id="mcos:GM418_11645"/>
<feature type="domain" description="YbaK/aminoacyl-tRNA synthetase-associated" evidence="5">
    <location>
        <begin position="31"/>
        <end position="144"/>
    </location>
</feature>
<dbReference type="RefSeq" id="WP_158866225.1">
    <property type="nucleotide sequence ID" value="NZ_CP046401.1"/>
</dbReference>
<dbReference type="InterPro" id="IPR004369">
    <property type="entry name" value="Prolyl-tRNA_editing_YbaK/EbsC"/>
</dbReference>
<keyword evidence="7" id="KW-1185">Reference proteome</keyword>
<dbReference type="Pfam" id="PF04073">
    <property type="entry name" value="tRNA_edit"/>
    <property type="match status" value="1"/>
</dbReference>
<proteinExistence type="inferred from homology"/>
<sequence length="155" mass="17038">MKKTNAARLLDKAKISYDLVEYTVDEADLSAVHVAESLGQDVDQVFKTLVLRGKSTGIFVAIIPGSAEVNLKKAAKVSGNKSAEMVLMKELLQLTGYIRGACSPLGMKKHYPVYIHKTCMDFEFIFVSAGIRGQQLKVNPDDLISYIRAVVCDLI</sequence>
<dbReference type="NCBIfam" id="TIGR00011">
    <property type="entry name" value="YbaK_EbsC"/>
    <property type="match status" value="1"/>
</dbReference>
<organism evidence="6 7">
    <name type="scientific">Maribellus comscasis</name>
    <dbReference type="NCBI Taxonomy" id="2681766"/>
    <lineage>
        <taxon>Bacteria</taxon>
        <taxon>Pseudomonadati</taxon>
        <taxon>Bacteroidota</taxon>
        <taxon>Bacteroidia</taxon>
        <taxon>Marinilabiliales</taxon>
        <taxon>Prolixibacteraceae</taxon>
        <taxon>Maribellus</taxon>
    </lineage>
</organism>
<evidence type="ECO:0000256" key="2">
    <source>
        <dbReference type="ARBA" id="ARBA00022917"/>
    </source>
</evidence>
<dbReference type="PANTHER" id="PTHR30411:SF0">
    <property type="entry name" value="CYS-TRNA(PRO)_CYS-TRNA(CYS) DEACYLASE YBAK"/>
    <property type="match status" value="1"/>
</dbReference>
<dbReference type="EMBL" id="CP046401">
    <property type="protein sequence ID" value="QGY44285.1"/>
    <property type="molecule type" value="Genomic_DNA"/>
</dbReference>
<dbReference type="AlphaFoldDB" id="A0A6I6JMZ2"/>
<dbReference type="InterPro" id="IPR007214">
    <property type="entry name" value="YbaK/aa-tRNA-synth-assoc-dom"/>
</dbReference>
<name>A0A6I6JMZ2_9BACT</name>
<dbReference type="Proteomes" id="UP000428260">
    <property type="component" value="Chromosome"/>
</dbReference>
<protein>
    <recommendedName>
        <fullName evidence="4">Cys-tRNA(Pro)/Cys-tRNA(Cys) deacylase</fullName>
        <ecNumber evidence="4">4.2.-.-</ecNumber>
    </recommendedName>
</protein>
<evidence type="ECO:0000313" key="7">
    <source>
        <dbReference type="Proteomes" id="UP000428260"/>
    </source>
</evidence>
<accession>A0A6I6JMZ2</accession>
<evidence type="ECO:0000256" key="1">
    <source>
        <dbReference type="ARBA" id="ARBA00009798"/>
    </source>
</evidence>
<gene>
    <name evidence="6" type="primary">ybaK</name>
    <name evidence="6" type="ORF">GM418_11645</name>
</gene>
<keyword evidence="3 4" id="KW-0456">Lyase</keyword>